<protein>
    <submittedName>
        <fullName evidence="2">Uncharacterized protein</fullName>
    </submittedName>
</protein>
<dbReference type="AlphaFoldDB" id="A0A399S1E4"/>
<name>A0A399S1E4_9BACT</name>
<sequence>MLALKGERATFATRSSRGQAQKEKSEANKRLKKLLFSVAEFGFNSLPLHPASEGGLGEGPGKKILKKRVAKFGEFSLPLQPAPEGAPRP</sequence>
<reference evidence="3" key="1">
    <citation type="submission" date="2018-08" db="EMBL/GenBank/DDBJ databases">
        <title>Mucilaginibacter sp. MYSH2.</title>
        <authorList>
            <person name="Seo T."/>
        </authorList>
    </citation>
    <scope>NUCLEOTIDE SEQUENCE [LARGE SCALE GENOMIC DNA]</scope>
    <source>
        <strain evidence="3">KIRAN</strain>
    </source>
</reference>
<gene>
    <name evidence="2" type="ORF">D1627_12210</name>
</gene>
<dbReference type="Proteomes" id="UP000266005">
    <property type="component" value="Unassembled WGS sequence"/>
</dbReference>
<keyword evidence="3" id="KW-1185">Reference proteome</keyword>
<comment type="caution">
    <text evidence="2">The sequence shown here is derived from an EMBL/GenBank/DDBJ whole genome shotgun (WGS) entry which is preliminary data.</text>
</comment>
<evidence type="ECO:0000256" key="1">
    <source>
        <dbReference type="SAM" id="MobiDB-lite"/>
    </source>
</evidence>
<feature type="region of interest" description="Disordered" evidence="1">
    <location>
        <begin position="1"/>
        <end position="27"/>
    </location>
</feature>
<evidence type="ECO:0000313" key="3">
    <source>
        <dbReference type="Proteomes" id="UP000266005"/>
    </source>
</evidence>
<accession>A0A399S1E4</accession>
<evidence type="ECO:0000313" key="2">
    <source>
        <dbReference type="EMBL" id="RIJ37846.1"/>
    </source>
</evidence>
<dbReference type="EMBL" id="QWGE01000003">
    <property type="protein sequence ID" value="RIJ37846.1"/>
    <property type="molecule type" value="Genomic_DNA"/>
</dbReference>
<proteinExistence type="predicted"/>
<feature type="non-terminal residue" evidence="2">
    <location>
        <position position="89"/>
    </location>
</feature>
<organism evidence="2 3">
    <name type="scientific">Pontibacter oryzae</name>
    <dbReference type="NCBI Taxonomy" id="2304593"/>
    <lineage>
        <taxon>Bacteria</taxon>
        <taxon>Pseudomonadati</taxon>
        <taxon>Bacteroidota</taxon>
        <taxon>Cytophagia</taxon>
        <taxon>Cytophagales</taxon>
        <taxon>Hymenobacteraceae</taxon>
        <taxon>Pontibacter</taxon>
    </lineage>
</organism>